<gene>
    <name evidence="1" type="ORF">FH972_013069</name>
</gene>
<reference evidence="1 2" key="1">
    <citation type="submission" date="2019-06" db="EMBL/GenBank/DDBJ databases">
        <title>A chromosomal-level reference genome of Carpinus fangiana (Coryloideae, Betulaceae).</title>
        <authorList>
            <person name="Yang X."/>
            <person name="Wang Z."/>
            <person name="Zhang L."/>
            <person name="Hao G."/>
            <person name="Liu J."/>
            <person name="Yang Y."/>
        </authorList>
    </citation>
    <scope>NUCLEOTIDE SEQUENCE [LARGE SCALE GENOMIC DNA]</scope>
    <source>
        <strain evidence="1">Cfa_2016G</strain>
        <tissue evidence="1">Leaf</tissue>
    </source>
</reference>
<dbReference type="EMBL" id="CM017325">
    <property type="protein sequence ID" value="KAE8056283.1"/>
    <property type="molecule type" value="Genomic_DNA"/>
</dbReference>
<dbReference type="Proteomes" id="UP000327013">
    <property type="component" value="Chromosome 5"/>
</dbReference>
<sequence length="99" mass="11133">MAMLKEEVNQTENFSKTAHPCVLKTPQPILQNGLEKSQEVVQHKACIEAKERENFVQESSYHLSTVLVAPKIEFVIPNKFNGPIGDKIFTTVMAATNYI</sequence>
<keyword evidence="2" id="KW-1185">Reference proteome</keyword>
<organism evidence="1 2">
    <name type="scientific">Carpinus fangiana</name>
    <dbReference type="NCBI Taxonomy" id="176857"/>
    <lineage>
        <taxon>Eukaryota</taxon>
        <taxon>Viridiplantae</taxon>
        <taxon>Streptophyta</taxon>
        <taxon>Embryophyta</taxon>
        <taxon>Tracheophyta</taxon>
        <taxon>Spermatophyta</taxon>
        <taxon>Magnoliopsida</taxon>
        <taxon>eudicotyledons</taxon>
        <taxon>Gunneridae</taxon>
        <taxon>Pentapetalae</taxon>
        <taxon>rosids</taxon>
        <taxon>fabids</taxon>
        <taxon>Fagales</taxon>
        <taxon>Betulaceae</taxon>
        <taxon>Carpinus</taxon>
    </lineage>
</organism>
<evidence type="ECO:0000313" key="1">
    <source>
        <dbReference type="EMBL" id="KAE8056283.1"/>
    </source>
</evidence>
<name>A0A5N6R783_9ROSI</name>
<protein>
    <submittedName>
        <fullName evidence="1">Uncharacterized protein</fullName>
    </submittedName>
</protein>
<accession>A0A5N6R783</accession>
<proteinExistence type="predicted"/>
<dbReference type="AlphaFoldDB" id="A0A5N6R783"/>
<evidence type="ECO:0000313" key="2">
    <source>
        <dbReference type="Proteomes" id="UP000327013"/>
    </source>
</evidence>